<evidence type="ECO:0000256" key="1">
    <source>
        <dbReference type="SAM" id="Phobius"/>
    </source>
</evidence>
<accession>A0A940NMC3</accession>
<keyword evidence="3" id="KW-1185">Reference proteome</keyword>
<reference evidence="2" key="1">
    <citation type="submission" date="2021-04" db="EMBL/GenBank/DDBJ databases">
        <title>Genome seq and assembly of Bacillus sp.</title>
        <authorList>
            <person name="Chhetri G."/>
        </authorList>
    </citation>
    <scope>NUCLEOTIDE SEQUENCE</scope>
    <source>
        <strain evidence="2">RG28</strain>
    </source>
</reference>
<proteinExistence type="predicted"/>
<dbReference type="RefSeq" id="WP_209402234.1">
    <property type="nucleotide sequence ID" value="NZ_JAGIYQ010000002.1"/>
</dbReference>
<gene>
    <name evidence="2" type="ORF">J5Y03_02685</name>
</gene>
<evidence type="ECO:0000313" key="2">
    <source>
        <dbReference type="EMBL" id="MBP0724088.1"/>
    </source>
</evidence>
<dbReference type="AlphaFoldDB" id="A0A940NMC3"/>
<protein>
    <submittedName>
        <fullName evidence="2">Uncharacterized protein</fullName>
    </submittedName>
</protein>
<comment type="caution">
    <text evidence="2">The sequence shown here is derived from an EMBL/GenBank/DDBJ whole genome shotgun (WGS) entry which is preliminary data.</text>
</comment>
<keyword evidence="1" id="KW-0812">Transmembrane</keyword>
<organism evidence="2 3">
    <name type="scientific">Gottfriedia endophytica</name>
    <dbReference type="NCBI Taxonomy" id="2820819"/>
    <lineage>
        <taxon>Bacteria</taxon>
        <taxon>Bacillati</taxon>
        <taxon>Bacillota</taxon>
        <taxon>Bacilli</taxon>
        <taxon>Bacillales</taxon>
        <taxon>Bacillaceae</taxon>
        <taxon>Gottfriedia</taxon>
    </lineage>
</organism>
<keyword evidence="1" id="KW-0472">Membrane</keyword>
<feature type="transmembrane region" description="Helical" evidence="1">
    <location>
        <begin position="5"/>
        <end position="25"/>
    </location>
</feature>
<dbReference type="EMBL" id="JAGIYQ010000002">
    <property type="protein sequence ID" value="MBP0724088.1"/>
    <property type="molecule type" value="Genomic_DNA"/>
</dbReference>
<evidence type="ECO:0000313" key="3">
    <source>
        <dbReference type="Proteomes" id="UP000682134"/>
    </source>
</evidence>
<name>A0A940NMC3_9BACI</name>
<sequence>MKKRILSILVLIVGIMIVYGIYYTYPKSITRSINGVEYQLGGGKTKSVQINVQGKLQHSLLGNKTFVGKIGFKGVSYPNKDSNRQLKIKFQENGSGNIIYAYYKNGTPVINSYGVLFINNDFSKVSIQVFKPDNDGGKTWFAKNGLIISGPAKSIDKALEIANDLMKNVRAFVQ</sequence>
<keyword evidence="1" id="KW-1133">Transmembrane helix</keyword>
<dbReference type="Proteomes" id="UP000682134">
    <property type="component" value="Unassembled WGS sequence"/>
</dbReference>